<dbReference type="Gene3D" id="1.10.560.10">
    <property type="entry name" value="GroEL-like equatorial domain"/>
    <property type="match status" value="1"/>
</dbReference>
<accession>A0A6A6M8U9</accession>
<dbReference type="Proteomes" id="UP000467840">
    <property type="component" value="Chromosome 17"/>
</dbReference>
<gene>
    <name evidence="1" type="ORF">GH714_025768</name>
</gene>
<dbReference type="InterPro" id="IPR027413">
    <property type="entry name" value="GROEL-like_equatorial_sf"/>
</dbReference>
<organism evidence="1 2">
    <name type="scientific">Hevea brasiliensis</name>
    <name type="common">Para rubber tree</name>
    <name type="synonym">Siphonia brasiliensis</name>
    <dbReference type="NCBI Taxonomy" id="3981"/>
    <lineage>
        <taxon>Eukaryota</taxon>
        <taxon>Viridiplantae</taxon>
        <taxon>Streptophyta</taxon>
        <taxon>Embryophyta</taxon>
        <taxon>Tracheophyta</taxon>
        <taxon>Spermatophyta</taxon>
        <taxon>Magnoliopsida</taxon>
        <taxon>eudicotyledons</taxon>
        <taxon>Gunneridae</taxon>
        <taxon>Pentapetalae</taxon>
        <taxon>rosids</taxon>
        <taxon>fabids</taxon>
        <taxon>Malpighiales</taxon>
        <taxon>Euphorbiaceae</taxon>
        <taxon>Crotonoideae</taxon>
        <taxon>Micrandreae</taxon>
        <taxon>Hevea</taxon>
    </lineage>
</organism>
<keyword evidence="2" id="KW-1185">Reference proteome</keyword>
<dbReference type="EMBL" id="JAAGAX010000007">
    <property type="protein sequence ID" value="KAF2308948.1"/>
    <property type="molecule type" value="Genomic_DNA"/>
</dbReference>
<comment type="caution">
    <text evidence="1">The sequence shown here is derived from an EMBL/GenBank/DDBJ whole genome shotgun (WGS) entry which is preliminary data.</text>
</comment>
<protein>
    <submittedName>
        <fullName evidence="1">Uncharacterized protein</fullName>
    </submittedName>
</protein>
<dbReference type="AlphaFoldDB" id="A0A6A6M8U9"/>
<proteinExistence type="predicted"/>
<name>A0A6A6M8U9_HEVBR</name>
<dbReference type="SUPFAM" id="SSF48592">
    <property type="entry name" value="GroEL equatorial domain-like"/>
    <property type="match status" value="1"/>
</dbReference>
<evidence type="ECO:0000313" key="2">
    <source>
        <dbReference type="Proteomes" id="UP000467840"/>
    </source>
</evidence>
<sequence>MIFWIRGWSCSFVCLESFGRSRQNGDQKRGVQINQNALKAPTYTIVSNAGLHAAVTSGKLLEQDDHNLVYEAAEGE</sequence>
<reference evidence="1 2" key="1">
    <citation type="journal article" date="2020" name="Mol. Plant">
        <title>The Chromosome-Based Rubber Tree Genome Provides New Insights into Spurge Genome Evolution and Rubber Biosynthesis.</title>
        <authorList>
            <person name="Liu J."/>
            <person name="Shi C."/>
            <person name="Shi C.C."/>
            <person name="Li W."/>
            <person name="Zhang Q.J."/>
            <person name="Zhang Y."/>
            <person name="Li K."/>
            <person name="Lu H.F."/>
            <person name="Shi C."/>
            <person name="Zhu S.T."/>
            <person name="Xiao Z.Y."/>
            <person name="Nan H."/>
            <person name="Yue Y."/>
            <person name="Zhu X.G."/>
            <person name="Wu Y."/>
            <person name="Hong X.N."/>
            <person name="Fan G.Y."/>
            <person name="Tong Y."/>
            <person name="Zhang D."/>
            <person name="Mao C.L."/>
            <person name="Liu Y.L."/>
            <person name="Hao S.J."/>
            <person name="Liu W.Q."/>
            <person name="Lv M.Q."/>
            <person name="Zhang H.B."/>
            <person name="Liu Y."/>
            <person name="Hu-Tang G.R."/>
            <person name="Wang J.P."/>
            <person name="Wang J.H."/>
            <person name="Sun Y.H."/>
            <person name="Ni S.B."/>
            <person name="Chen W.B."/>
            <person name="Zhang X.C."/>
            <person name="Jiao Y.N."/>
            <person name="Eichler E.E."/>
            <person name="Li G.H."/>
            <person name="Liu X."/>
            <person name="Gao L.Z."/>
        </authorList>
    </citation>
    <scope>NUCLEOTIDE SEQUENCE [LARGE SCALE GENOMIC DNA]</scope>
    <source>
        <strain evidence="2">cv. GT1</strain>
        <tissue evidence="1">Leaf</tissue>
    </source>
</reference>
<evidence type="ECO:0000313" key="1">
    <source>
        <dbReference type="EMBL" id="KAF2308948.1"/>
    </source>
</evidence>